<comment type="catalytic activity">
    <reaction evidence="6">
        <text>N(2)-formyl-N(1)-(5-phospho-beta-D-ribosyl)glycinamide + L-glutamine + ATP + H2O = 2-formamido-N(1)-(5-O-phospho-beta-D-ribosyl)acetamidine + L-glutamate + ADP + phosphate + H(+)</text>
        <dbReference type="Rhea" id="RHEA:17129"/>
        <dbReference type="ChEBI" id="CHEBI:15377"/>
        <dbReference type="ChEBI" id="CHEBI:15378"/>
        <dbReference type="ChEBI" id="CHEBI:29985"/>
        <dbReference type="ChEBI" id="CHEBI:30616"/>
        <dbReference type="ChEBI" id="CHEBI:43474"/>
        <dbReference type="ChEBI" id="CHEBI:58359"/>
        <dbReference type="ChEBI" id="CHEBI:147286"/>
        <dbReference type="ChEBI" id="CHEBI:147287"/>
        <dbReference type="ChEBI" id="CHEBI:456216"/>
        <dbReference type="EC" id="6.3.5.3"/>
    </reaction>
</comment>
<evidence type="ECO:0000256" key="5">
    <source>
        <dbReference type="ARBA" id="ARBA00022840"/>
    </source>
</evidence>
<dbReference type="GO" id="GO:0004642">
    <property type="term" value="F:phosphoribosylformylglycinamidine synthase activity"/>
    <property type="evidence" value="ECO:0007669"/>
    <property type="project" value="UniProtKB-UniRule"/>
</dbReference>
<dbReference type="Gene3D" id="3.30.1280.10">
    <property type="entry name" value="Phosphoribosylformylglycinamidine synthase subunit PurS"/>
    <property type="match status" value="1"/>
</dbReference>
<comment type="pathway">
    <text evidence="6">Purine metabolism; IMP biosynthesis via de novo pathway; 5-amino-1-(5-phospho-D-ribosyl)imidazole from N(2)-formyl-N(1)-(5-phospho-D-ribosyl)glycinamide: step 1/2.</text>
</comment>
<proteinExistence type="inferred from homology"/>
<dbReference type="HAMAP" id="MF_01926">
    <property type="entry name" value="PurS"/>
    <property type="match status" value="1"/>
</dbReference>
<keyword evidence="4 6" id="KW-0658">Purine biosynthesis</keyword>
<comment type="subcellular location">
    <subcellularLocation>
        <location evidence="6">Cytoplasm</location>
    </subcellularLocation>
</comment>
<evidence type="ECO:0000256" key="6">
    <source>
        <dbReference type="HAMAP-Rule" id="MF_01926"/>
    </source>
</evidence>
<dbReference type="GO" id="GO:0005737">
    <property type="term" value="C:cytoplasm"/>
    <property type="evidence" value="ECO:0007669"/>
    <property type="project" value="UniProtKB-SubCell"/>
</dbReference>
<accession>Q8DGX7</accession>
<dbReference type="EMBL" id="BA000039">
    <property type="protein sequence ID" value="BAC09737.1"/>
    <property type="molecule type" value="Genomic_DNA"/>
</dbReference>
<dbReference type="AlphaFoldDB" id="Q8DGX7"/>
<dbReference type="GO" id="GO:0005524">
    <property type="term" value="F:ATP binding"/>
    <property type="evidence" value="ECO:0007669"/>
    <property type="project" value="UniProtKB-UniRule"/>
</dbReference>
<evidence type="ECO:0000256" key="3">
    <source>
        <dbReference type="ARBA" id="ARBA00022741"/>
    </source>
</evidence>
<evidence type="ECO:0000256" key="2">
    <source>
        <dbReference type="ARBA" id="ARBA00022598"/>
    </source>
</evidence>
<evidence type="ECO:0000313" key="8">
    <source>
        <dbReference type="Proteomes" id="UP000000440"/>
    </source>
</evidence>
<dbReference type="Proteomes" id="UP000000440">
    <property type="component" value="Chromosome"/>
</dbReference>
<sequence>MAQFQAQVFVTLRPSVLDPAGVAVQAGIHHLGYTNVQSVRIGKLVELTLEAGDRATAEAQLGHIADQLLANPVIETFRIELQELATAAE</sequence>
<dbReference type="RefSeq" id="WP_011058019.1">
    <property type="nucleotide sequence ID" value="NC_004113.1"/>
</dbReference>
<dbReference type="Pfam" id="PF02700">
    <property type="entry name" value="PurS"/>
    <property type="match status" value="1"/>
</dbReference>
<dbReference type="UniPathway" id="UPA00074">
    <property type="reaction ID" value="UER00128"/>
</dbReference>
<dbReference type="PATRIC" id="fig|197221.4.peg.2292"/>
<dbReference type="InterPro" id="IPR036604">
    <property type="entry name" value="PurS-like_sf"/>
</dbReference>
<keyword evidence="5 6" id="KW-0067">ATP-binding</keyword>
<dbReference type="SUPFAM" id="SSF82697">
    <property type="entry name" value="PurS-like"/>
    <property type="match status" value="1"/>
</dbReference>
<dbReference type="NCBIfam" id="NF004630">
    <property type="entry name" value="PRK05974.1"/>
    <property type="match status" value="1"/>
</dbReference>
<reference evidence="7 8" key="1">
    <citation type="journal article" date="2002" name="DNA Res.">
        <title>Complete genome structure of the thermophilic cyanobacterium Thermosynechococcus elongatus BP-1.</title>
        <authorList>
            <person name="Nakamura Y."/>
            <person name="Kaneko T."/>
            <person name="Sato S."/>
            <person name="Ikeuchi M."/>
            <person name="Katoh H."/>
            <person name="Sasamoto S."/>
            <person name="Watanabe A."/>
            <person name="Iriguchi M."/>
            <person name="Kawashima K."/>
            <person name="Kimura T."/>
            <person name="Kishida Y."/>
            <person name="Kiyokawa C."/>
            <person name="Kohara M."/>
            <person name="Matsumoto M."/>
            <person name="Matsuno A."/>
            <person name="Nakazaki N."/>
            <person name="Shimpo S."/>
            <person name="Sugimoto M."/>
            <person name="Takeuchi C."/>
            <person name="Yamada M."/>
            <person name="Tabata S."/>
        </authorList>
    </citation>
    <scope>NUCLEOTIDE SEQUENCE [LARGE SCALE GENOMIC DNA]</scope>
    <source>
        <strain evidence="8">IAM M-273 / NIES-2133 / BP-1</strain>
    </source>
</reference>
<dbReference type="EnsemblBacteria" id="BAC09737">
    <property type="protein sequence ID" value="BAC09737"/>
    <property type="gene ID" value="BAC09737"/>
</dbReference>
<dbReference type="InterPro" id="IPR003850">
    <property type="entry name" value="PurS"/>
</dbReference>
<dbReference type="NCBIfam" id="TIGR00302">
    <property type="entry name" value="phosphoribosylformylglycinamidine synthase subunit PurS"/>
    <property type="match status" value="1"/>
</dbReference>
<organism evidence="7 8">
    <name type="scientific">Thermosynechococcus vestitus (strain NIES-2133 / IAM M-273 / BP-1)</name>
    <dbReference type="NCBI Taxonomy" id="197221"/>
    <lineage>
        <taxon>Bacteria</taxon>
        <taxon>Bacillati</taxon>
        <taxon>Cyanobacteriota</taxon>
        <taxon>Cyanophyceae</taxon>
        <taxon>Acaryochloridales</taxon>
        <taxon>Thermosynechococcaceae</taxon>
        <taxon>Thermosynechococcus</taxon>
    </lineage>
</organism>
<dbReference type="PANTHER" id="PTHR34696">
    <property type="entry name" value="PHOSPHORIBOSYLFORMYLGLYCINAMIDINE SYNTHASE SUBUNIT PURS"/>
    <property type="match status" value="1"/>
</dbReference>
<dbReference type="PANTHER" id="PTHR34696:SF1">
    <property type="entry name" value="PHOSPHORIBOSYLFORMYLGLYCINAMIDINE SYNTHASE SUBUNIT PURS"/>
    <property type="match status" value="1"/>
</dbReference>
<gene>
    <name evidence="6" type="primary">purS</name>
    <name evidence="7" type="ordered locus">tsr2185</name>
</gene>
<comment type="function">
    <text evidence="6">Part of the phosphoribosylformylglycinamidine synthase complex involved in the purines biosynthetic pathway. Catalyzes the ATP-dependent conversion of formylglycinamide ribonucleotide (FGAR) and glutamine to yield formylglycinamidine ribonucleotide (FGAM) and glutamate. The FGAM synthase complex is composed of three subunits. PurQ produces an ammonia molecule by converting glutamine to glutamate. PurL transfers the ammonia molecule to FGAR to form FGAM in an ATP-dependent manner. PurS interacts with PurQ and PurL and is thought to assist in the transfer of the ammonia molecule from PurQ to PurL.</text>
</comment>
<evidence type="ECO:0000256" key="4">
    <source>
        <dbReference type="ARBA" id="ARBA00022755"/>
    </source>
</evidence>
<keyword evidence="8" id="KW-1185">Reference proteome</keyword>
<evidence type="ECO:0000256" key="1">
    <source>
        <dbReference type="ARBA" id="ARBA00022490"/>
    </source>
</evidence>
<keyword evidence="1 6" id="KW-0963">Cytoplasm</keyword>
<dbReference type="GO" id="GO:0006189">
    <property type="term" value="P:'de novo' IMP biosynthetic process"/>
    <property type="evidence" value="ECO:0007669"/>
    <property type="project" value="UniProtKB-UniRule"/>
</dbReference>
<name>Q8DGX7_THEVB</name>
<comment type="subunit">
    <text evidence="6">Part of the FGAM synthase complex composed of 1 PurL, 1 PurQ and 2 PurS subunits.</text>
</comment>
<dbReference type="STRING" id="197221.gene:10748796"/>
<dbReference type="EC" id="6.3.5.3" evidence="6"/>
<dbReference type="eggNOG" id="COG1828">
    <property type="taxonomic scope" value="Bacteria"/>
</dbReference>
<keyword evidence="3 6" id="KW-0547">Nucleotide-binding</keyword>
<keyword evidence="2 6" id="KW-0436">Ligase</keyword>
<dbReference type="KEGG" id="tel:tsr2185"/>
<comment type="similarity">
    <text evidence="6">Belongs to the PurS family.</text>
</comment>
<evidence type="ECO:0000313" key="7">
    <source>
        <dbReference type="EMBL" id="BAC09737.1"/>
    </source>
</evidence>
<protein>
    <recommendedName>
        <fullName evidence="6">Phosphoribosylformylglycinamidine synthase subunit PurS</fullName>
        <shortName evidence="6">FGAM synthase</shortName>
        <ecNumber evidence="6">6.3.5.3</ecNumber>
    </recommendedName>
    <alternativeName>
        <fullName evidence="6">Formylglycinamide ribonucleotide amidotransferase subunit III</fullName>
        <shortName evidence="6">FGAR amidotransferase III</shortName>
        <shortName evidence="6">FGAR-AT III</shortName>
    </alternativeName>
    <alternativeName>
        <fullName evidence="6">Phosphoribosylformylglycinamidine synthase subunit III</fullName>
    </alternativeName>
</protein>